<accession>A0A975ERP1</accession>
<dbReference type="KEGG" id="cact:HZ995_06330"/>
<sequence>MTIRIRHGSALDVRSATRLLNEIINVGGTTALTKEVTKDEMEGWLFGDAGRTAWHVAVDEQDQVQGFQWIGPWPDLPPEACEIGTFVKIGQTGLGIGSQLFEATKLAALDLGFDWINANIRSDNESGLTYYQSRGFRTYRYEENVTLPSGQTVGKTHKRYDLKD</sequence>
<dbReference type="Gene3D" id="3.40.630.30">
    <property type="match status" value="1"/>
</dbReference>
<dbReference type="EMBL" id="CP060010">
    <property type="protein sequence ID" value="QTN37118.1"/>
    <property type="molecule type" value="Genomic_DNA"/>
</dbReference>
<dbReference type="SUPFAM" id="SSF55729">
    <property type="entry name" value="Acyl-CoA N-acyltransferases (Nat)"/>
    <property type="match status" value="1"/>
</dbReference>
<evidence type="ECO:0000313" key="2">
    <source>
        <dbReference type="EMBL" id="QTN37118.1"/>
    </source>
</evidence>
<feature type="domain" description="N-acetyltransferase" evidence="1">
    <location>
        <begin position="11"/>
        <end position="160"/>
    </location>
</feature>
<dbReference type="RefSeq" id="WP_209357813.1">
    <property type="nucleotide sequence ID" value="NZ_CP060010.1"/>
</dbReference>
<dbReference type="PROSITE" id="PS51186">
    <property type="entry name" value="GNAT"/>
    <property type="match status" value="1"/>
</dbReference>
<dbReference type="GO" id="GO:0016747">
    <property type="term" value="F:acyltransferase activity, transferring groups other than amino-acyl groups"/>
    <property type="evidence" value="ECO:0007669"/>
    <property type="project" value="InterPro"/>
</dbReference>
<proteinExistence type="predicted"/>
<protein>
    <submittedName>
        <fullName evidence="2">GNAT family N-acetyltransferase</fullName>
    </submittedName>
</protein>
<evidence type="ECO:0000313" key="3">
    <source>
        <dbReference type="Proteomes" id="UP000665026"/>
    </source>
</evidence>
<gene>
    <name evidence="2" type="ORF">HZ995_06330</name>
</gene>
<name>A0A975ERP1_9RHOB</name>
<dbReference type="InterPro" id="IPR016181">
    <property type="entry name" value="Acyl_CoA_acyltransferase"/>
</dbReference>
<evidence type="ECO:0000259" key="1">
    <source>
        <dbReference type="PROSITE" id="PS51186"/>
    </source>
</evidence>
<dbReference type="InterPro" id="IPR000182">
    <property type="entry name" value="GNAT_dom"/>
</dbReference>
<dbReference type="Proteomes" id="UP000665026">
    <property type="component" value="Chromosome"/>
</dbReference>
<dbReference type="Pfam" id="PF00583">
    <property type="entry name" value="Acetyltransf_1"/>
    <property type="match status" value="1"/>
</dbReference>
<dbReference type="AlphaFoldDB" id="A0A975ERP1"/>
<reference evidence="2" key="1">
    <citation type="submission" date="2020-07" db="EMBL/GenBank/DDBJ databases">
        <title>Genome sequences of bacteria associated with the marine, planktonic diatom Thalassiosira profunda strain ECT2AJA-044.</title>
        <authorList>
            <person name="Gargas C.B."/>
            <person name="Roberts W.R."/>
            <person name="Alverson A.J."/>
        </authorList>
    </citation>
    <scope>NUCLEOTIDE SEQUENCE</scope>
    <source>
        <strain evidence="2">ECT2AJA-044</strain>
    </source>
</reference>
<organism evidence="2 3">
    <name type="scientific">Cognatishimia activa</name>
    <dbReference type="NCBI Taxonomy" id="1715691"/>
    <lineage>
        <taxon>Bacteria</taxon>
        <taxon>Pseudomonadati</taxon>
        <taxon>Pseudomonadota</taxon>
        <taxon>Alphaproteobacteria</taxon>
        <taxon>Rhodobacterales</taxon>
        <taxon>Paracoccaceae</taxon>
        <taxon>Cognatishimia</taxon>
    </lineage>
</organism>